<gene>
    <name evidence="2" type="ORF">J4573_46925</name>
</gene>
<dbReference type="SUPFAM" id="SSF56601">
    <property type="entry name" value="beta-lactamase/transpeptidase-like"/>
    <property type="match status" value="1"/>
</dbReference>
<dbReference type="RefSeq" id="WP_208262922.1">
    <property type="nucleotide sequence ID" value="NZ_JAGEOJ010000028.1"/>
</dbReference>
<reference evidence="2" key="1">
    <citation type="submission" date="2021-03" db="EMBL/GenBank/DDBJ databases">
        <authorList>
            <person name="Kanchanasin P."/>
            <person name="Saeng-In P."/>
            <person name="Phongsopitanun W."/>
            <person name="Yuki M."/>
            <person name="Kudo T."/>
            <person name="Ohkuma M."/>
            <person name="Tanasupawat S."/>
        </authorList>
    </citation>
    <scope>NUCLEOTIDE SEQUENCE</scope>
    <source>
        <strain evidence="2">GKU 128</strain>
    </source>
</reference>
<dbReference type="PANTHER" id="PTHR43319">
    <property type="entry name" value="BETA-LACTAMASE-RELATED"/>
    <property type="match status" value="1"/>
</dbReference>
<dbReference type="InterPro" id="IPR012338">
    <property type="entry name" value="Beta-lactam/transpept-like"/>
</dbReference>
<dbReference type="InterPro" id="IPR052907">
    <property type="entry name" value="Beta-lactamase/esterase"/>
</dbReference>
<evidence type="ECO:0000313" key="2">
    <source>
        <dbReference type="EMBL" id="MBO2454693.1"/>
    </source>
</evidence>
<protein>
    <submittedName>
        <fullName evidence="2">Beta-lactamase family protein</fullName>
    </submittedName>
</protein>
<keyword evidence="3" id="KW-1185">Reference proteome</keyword>
<dbReference type="PANTHER" id="PTHR43319:SF3">
    <property type="entry name" value="BETA-LACTAMASE-RELATED DOMAIN-CONTAINING PROTEIN"/>
    <property type="match status" value="1"/>
</dbReference>
<proteinExistence type="predicted"/>
<dbReference type="Gene3D" id="3.40.710.10">
    <property type="entry name" value="DD-peptidase/beta-lactamase superfamily"/>
    <property type="match status" value="1"/>
</dbReference>
<name>A0A939PMA7_9ACTN</name>
<dbReference type="EMBL" id="JAGEOJ010000028">
    <property type="protein sequence ID" value="MBO2454693.1"/>
    <property type="molecule type" value="Genomic_DNA"/>
</dbReference>
<feature type="domain" description="Beta-lactamase-related" evidence="1">
    <location>
        <begin position="28"/>
        <end position="357"/>
    </location>
</feature>
<evidence type="ECO:0000313" key="3">
    <source>
        <dbReference type="Proteomes" id="UP000669179"/>
    </source>
</evidence>
<dbReference type="AlphaFoldDB" id="A0A939PMA7"/>
<dbReference type="Proteomes" id="UP000669179">
    <property type="component" value="Unassembled WGS sequence"/>
</dbReference>
<accession>A0A939PMA7</accession>
<evidence type="ECO:0000259" key="1">
    <source>
        <dbReference type="Pfam" id="PF00144"/>
    </source>
</evidence>
<dbReference type="InterPro" id="IPR001466">
    <property type="entry name" value="Beta-lactam-related"/>
</dbReference>
<comment type="caution">
    <text evidence="2">The sequence shown here is derived from an EMBL/GenBank/DDBJ whole genome shotgun (WGS) entry which is preliminary data.</text>
</comment>
<sequence length="379" mass="40128">MSEINGSCQDRFGGVREALAASLVLDGAGASAAVFVDGEPVADVWGGYADPARTRPWERDTIVNVWSTTKPMTALCALILADRGVLDLDAPVARYWPQFAQAGKENVLVRHLLSHTAGLPGWTEPLPTEALYDWEAATSALARQRPAWEPGTESGYHAFTQGYLVGEVIRRVTGVSVGTFFAEQVAGPLNADFHIGLPAEHDHRVAPIIPAPPATEGPALEAERTLARHWGNPRFSADTANTAEWRRAEIPAAGGHGNARSVALVQSALACGGAVGGVRLLSEAGCERVMQEQSNGKDRCLGVPLRFGMGYGLRSDELPISPNPRTCFWGGWGGSLVVVDLDARMTVAYTMSHMLNPGTLGDDRGLGIVLAAYAGLAAG</sequence>
<dbReference type="Pfam" id="PF00144">
    <property type="entry name" value="Beta-lactamase"/>
    <property type="match status" value="1"/>
</dbReference>
<organism evidence="2 3">
    <name type="scientific">Actinomadura barringtoniae</name>
    <dbReference type="NCBI Taxonomy" id="1427535"/>
    <lineage>
        <taxon>Bacteria</taxon>
        <taxon>Bacillati</taxon>
        <taxon>Actinomycetota</taxon>
        <taxon>Actinomycetes</taxon>
        <taxon>Streptosporangiales</taxon>
        <taxon>Thermomonosporaceae</taxon>
        <taxon>Actinomadura</taxon>
    </lineage>
</organism>